<dbReference type="Proteomes" id="UP000199051">
    <property type="component" value="Unassembled WGS sequence"/>
</dbReference>
<dbReference type="STRING" id="155974.SAMN04487818_101267"/>
<sequence length="644" mass="69885">MGIPIPNLDDRRFQDLVDEAKRRVQQRCPEWSDHNVSDPGVTLIETFAFMVDQLIYRVNRIPERSYLRFLDLIGVTLFPPAAARVPATFRLSAPQENPVFVQAGSQVVTQRTEVSDPVVFTLERTVEIRPCTWTRLATSSGDRPPVDRTDDIVDDRNPLLFGTRPQPDDTIYFGLSDPVPGGLVLLRMQCQVEGVGIDPKDPPLVWEAWDGDRWAPCQVAHDTTGGFNTAGDVELHLPENHAASVVGVHRAGWIRCRATAPEPGQPFYQASPTLRTVTASTIGATGFAVHAEVVRDEVIGVSEGVAGQRFPLARRPVVAGDPLAVEIGADDGWQEWTEVGSFADSGPDDRHFTVDRVAGEVVFGPAIRQPDGAFRYYGAVPAKAAAIRVPQYRTGGGRGGNVARGMLAVLRDPVPFVSGVTNHRPASGGVDGESVTDAAIRGPLTLRTLDRAVTAQDYEALTRSASPQVARVRCATDPSSPNGVRVLVVPDIPDTGELAFASLKLPDRMRDEVERALRARRCLGARVVVEPPFYQGITVVAQLRARPKVVSDTLAARATQALHDYLNPVTGGPDGDGWPFGRPVQEGEMFAVLQRLSGVEMVESVLLFAADPVTGARGDIVKRIDIPPDALVFSYGHQVRVTRS</sequence>
<protein>
    <submittedName>
        <fullName evidence="2">Putative baseplate assembly protein</fullName>
    </submittedName>
</protein>
<evidence type="ECO:0000256" key="1">
    <source>
        <dbReference type="SAM" id="MobiDB-lite"/>
    </source>
</evidence>
<feature type="region of interest" description="Disordered" evidence="1">
    <location>
        <begin position="138"/>
        <end position="158"/>
    </location>
</feature>
<proteinExistence type="predicted"/>
<reference evidence="3" key="1">
    <citation type="submission" date="2016-10" db="EMBL/GenBank/DDBJ databases">
        <authorList>
            <person name="Varghese N."/>
            <person name="Submissions S."/>
        </authorList>
    </citation>
    <scope>NUCLEOTIDE SEQUENCE [LARGE SCALE GENOMIC DNA]</scope>
    <source>
        <strain evidence="3">DSM 44260</strain>
    </source>
</reference>
<name>A0A1H9KP23_9PSEU</name>
<dbReference type="RefSeq" id="WP_092774528.1">
    <property type="nucleotide sequence ID" value="NZ_FOGI01000001.1"/>
</dbReference>
<organism evidence="2 3">
    <name type="scientific">Actinokineospora terrae</name>
    <dbReference type="NCBI Taxonomy" id="155974"/>
    <lineage>
        <taxon>Bacteria</taxon>
        <taxon>Bacillati</taxon>
        <taxon>Actinomycetota</taxon>
        <taxon>Actinomycetes</taxon>
        <taxon>Pseudonocardiales</taxon>
        <taxon>Pseudonocardiaceae</taxon>
        <taxon>Actinokineospora</taxon>
    </lineage>
</organism>
<accession>A0A1H9KP23</accession>
<gene>
    <name evidence="2" type="ORF">SAMN04487818_101267</name>
</gene>
<dbReference type="NCBIfam" id="TIGR02243">
    <property type="entry name" value="putative baseplate assembly protein"/>
    <property type="match status" value="1"/>
</dbReference>
<dbReference type="InterPro" id="IPR011749">
    <property type="entry name" value="CHP02243"/>
</dbReference>
<evidence type="ECO:0000313" key="2">
    <source>
        <dbReference type="EMBL" id="SER00911.1"/>
    </source>
</evidence>
<feature type="compositionally biased region" description="Basic and acidic residues" evidence="1">
    <location>
        <begin position="144"/>
        <end position="157"/>
    </location>
</feature>
<keyword evidence="3" id="KW-1185">Reference proteome</keyword>
<dbReference type="EMBL" id="FOGI01000001">
    <property type="protein sequence ID" value="SER00911.1"/>
    <property type="molecule type" value="Genomic_DNA"/>
</dbReference>
<dbReference type="AlphaFoldDB" id="A0A1H9KP23"/>
<evidence type="ECO:0000313" key="3">
    <source>
        <dbReference type="Proteomes" id="UP000199051"/>
    </source>
</evidence>